<dbReference type="Pfam" id="PF10627">
    <property type="entry name" value="CsgE"/>
    <property type="match status" value="1"/>
</dbReference>
<protein>
    <recommendedName>
        <fullName evidence="2">Curli production assembly/transport component CsgE</fullName>
    </recommendedName>
</protein>
<evidence type="ECO:0000256" key="1">
    <source>
        <dbReference type="ARBA" id="ARBA00003989"/>
    </source>
</evidence>
<dbReference type="Proteomes" id="UP000664795">
    <property type="component" value="Unassembled WGS sequence"/>
</dbReference>
<keyword evidence="3 5" id="KW-0732">Signal</keyword>
<evidence type="ECO:0000313" key="7">
    <source>
        <dbReference type="Proteomes" id="UP000664795"/>
    </source>
</evidence>
<feature type="chain" id="PRO_5038025831" description="Curli production assembly/transport component CsgE" evidence="5">
    <location>
        <begin position="22"/>
        <end position="202"/>
    </location>
</feature>
<evidence type="ECO:0000256" key="4">
    <source>
        <dbReference type="SAM" id="MobiDB-lite"/>
    </source>
</evidence>
<comment type="function">
    <text evidence="1">May be involved in the biogenesis of curli organelles.</text>
</comment>
<dbReference type="EMBL" id="JAFMYU010000035">
    <property type="protein sequence ID" value="MBO0934666.1"/>
    <property type="molecule type" value="Genomic_DNA"/>
</dbReference>
<feature type="compositionally biased region" description="Low complexity" evidence="4">
    <location>
        <begin position="98"/>
        <end position="107"/>
    </location>
</feature>
<feature type="signal peptide" evidence="5">
    <location>
        <begin position="1"/>
        <end position="21"/>
    </location>
</feature>
<gene>
    <name evidence="6" type="ORF">J2I48_26895</name>
</gene>
<evidence type="ECO:0000256" key="3">
    <source>
        <dbReference type="ARBA" id="ARBA00022729"/>
    </source>
</evidence>
<evidence type="ECO:0000256" key="5">
    <source>
        <dbReference type="SAM" id="SignalP"/>
    </source>
</evidence>
<evidence type="ECO:0000313" key="6">
    <source>
        <dbReference type="EMBL" id="MBO0934666.1"/>
    </source>
</evidence>
<dbReference type="AlphaFoldDB" id="A0A939GA77"/>
<feature type="region of interest" description="Disordered" evidence="4">
    <location>
        <begin position="78"/>
        <end position="107"/>
    </location>
</feature>
<keyword evidence="7" id="KW-1185">Reference proteome</keyword>
<name>A0A939GA77_9BACT</name>
<proteinExistence type="predicted"/>
<evidence type="ECO:0000256" key="2">
    <source>
        <dbReference type="ARBA" id="ARBA00014024"/>
    </source>
</evidence>
<organism evidence="6 7">
    <name type="scientific">Fibrella aquatilis</name>
    <dbReference type="NCBI Taxonomy" id="2817059"/>
    <lineage>
        <taxon>Bacteria</taxon>
        <taxon>Pseudomonadati</taxon>
        <taxon>Bacteroidota</taxon>
        <taxon>Cytophagia</taxon>
        <taxon>Cytophagales</taxon>
        <taxon>Spirosomataceae</taxon>
        <taxon>Fibrella</taxon>
    </lineage>
</organism>
<dbReference type="InterPro" id="IPR018900">
    <property type="entry name" value="Curli_CsgE"/>
</dbReference>
<comment type="caution">
    <text evidence="6">The sequence shown here is derived from an EMBL/GenBank/DDBJ whole genome shotgun (WGS) entry which is preliminary data.</text>
</comment>
<sequence>MHRLVYGLLLCLLALATPTLAQDPDVPGLGELDGMLREEGLTEQSAESLLLDNTRSKTGRDFYDAFYRAYQDLAPAGLPPTGVAPNGGSPAGQPQVSGALAPGATGATPGDTVQVQLQKPLEFELNLFLIAVDELPANSGIGSIISITVNDELLFQQIVQNRIDTIEELAVYAAQVVREYVDNYAETQRQLDSDDQRGSGVY</sequence>
<accession>A0A939GA77</accession>
<reference evidence="6 7" key="1">
    <citation type="submission" date="2021-03" db="EMBL/GenBank/DDBJ databases">
        <title>Fibrella sp. HMF5036 genome sequencing and assembly.</title>
        <authorList>
            <person name="Kang H."/>
            <person name="Kim H."/>
            <person name="Bae S."/>
            <person name="Joh K."/>
        </authorList>
    </citation>
    <scope>NUCLEOTIDE SEQUENCE [LARGE SCALE GENOMIC DNA]</scope>
    <source>
        <strain evidence="6 7">HMF5036</strain>
    </source>
</reference>
<dbReference type="RefSeq" id="WP_207338631.1">
    <property type="nucleotide sequence ID" value="NZ_JAFMYU010000035.1"/>
</dbReference>